<dbReference type="InterPro" id="IPR014710">
    <property type="entry name" value="RmlC-like_jellyroll"/>
</dbReference>
<name>A0AAD7MAK6_MYCRO</name>
<dbReference type="Proteomes" id="UP001221757">
    <property type="component" value="Unassembled WGS sequence"/>
</dbReference>
<feature type="compositionally biased region" description="Basic residues" evidence="1">
    <location>
        <begin position="1"/>
        <end position="10"/>
    </location>
</feature>
<comment type="caution">
    <text evidence="3">The sequence shown here is derived from an EMBL/GenBank/DDBJ whole genome shotgun (WGS) entry which is preliminary data.</text>
</comment>
<keyword evidence="4" id="KW-1185">Reference proteome</keyword>
<proteinExistence type="predicted"/>
<evidence type="ECO:0000313" key="4">
    <source>
        <dbReference type="Proteomes" id="UP001221757"/>
    </source>
</evidence>
<accession>A0AAD7MAK6</accession>
<dbReference type="InterPro" id="IPR025974">
    <property type="entry name" value="Mif2/CENP-C_cupin"/>
</dbReference>
<dbReference type="AlphaFoldDB" id="A0AAD7MAK6"/>
<sequence length="344" mass="38245">MSTQRRRPHAHIPELEEASGHEELARPRQKANSGLDPPYRPAKVLLVPRRRANVAQRIKDAPYRSAKVLLAPRRANVPDDPPYQTAEVLLAPRGQEQLRDRHGPQSARPLSRSTPAAVEYEKTVERIVEVPVHDLGAGGDEDTQADGGVDDYTTDKDSVKTIIVFMPRGTEWELCDIPHIKSQGVFHTPVFHHEDRMVAGQLWIEFDGFCNCSDNQERAWVFTILEGAVAAMVNNQESKILTSGGVFIVPIGNSWQLENIGYRPAILSYTSMSPAHPIGPMVNTATSLSVPAEGEKILEVPTEHPEAGWDENTDPWAVCIDHFTGNNVDHMVAFPPHIAFPCEW</sequence>
<dbReference type="InterPro" id="IPR011051">
    <property type="entry name" value="RmlC_Cupin_sf"/>
</dbReference>
<evidence type="ECO:0000256" key="1">
    <source>
        <dbReference type="SAM" id="MobiDB-lite"/>
    </source>
</evidence>
<dbReference type="Gene3D" id="2.60.120.10">
    <property type="entry name" value="Jelly Rolls"/>
    <property type="match status" value="1"/>
</dbReference>
<feature type="domain" description="Mif2/CENP-C cupin" evidence="2">
    <location>
        <begin position="190"/>
        <end position="267"/>
    </location>
</feature>
<organism evidence="3 4">
    <name type="scientific">Mycena rosella</name>
    <name type="common">Pink bonnet</name>
    <name type="synonym">Agaricus rosellus</name>
    <dbReference type="NCBI Taxonomy" id="1033263"/>
    <lineage>
        <taxon>Eukaryota</taxon>
        <taxon>Fungi</taxon>
        <taxon>Dikarya</taxon>
        <taxon>Basidiomycota</taxon>
        <taxon>Agaricomycotina</taxon>
        <taxon>Agaricomycetes</taxon>
        <taxon>Agaricomycetidae</taxon>
        <taxon>Agaricales</taxon>
        <taxon>Marasmiineae</taxon>
        <taxon>Mycenaceae</taxon>
        <taxon>Mycena</taxon>
    </lineage>
</organism>
<evidence type="ECO:0000259" key="2">
    <source>
        <dbReference type="Pfam" id="PF11699"/>
    </source>
</evidence>
<dbReference type="SUPFAM" id="SSF51182">
    <property type="entry name" value="RmlC-like cupins"/>
    <property type="match status" value="1"/>
</dbReference>
<feature type="compositionally biased region" description="Basic and acidic residues" evidence="1">
    <location>
        <begin position="11"/>
        <end position="26"/>
    </location>
</feature>
<dbReference type="EMBL" id="JARKIE010000004">
    <property type="protein sequence ID" value="KAJ7708384.1"/>
    <property type="molecule type" value="Genomic_DNA"/>
</dbReference>
<feature type="region of interest" description="Disordered" evidence="1">
    <location>
        <begin position="1"/>
        <end position="41"/>
    </location>
</feature>
<feature type="region of interest" description="Disordered" evidence="1">
    <location>
        <begin position="92"/>
        <end position="116"/>
    </location>
</feature>
<gene>
    <name evidence="3" type="ORF">B0H17DRAFT_1191827</name>
</gene>
<protein>
    <recommendedName>
        <fullName evidence="2">Mif2/CENP-C cupin domain-containing protein</fullName>
    </recommendedName>
</protein>
<dbReference type="Pfam" id="PF11699">
    <property type="entry name" value="CENP-C_C"/>
    <property type="match status" value="1"/>
</dbReference>
<evidence type="ECO:0000313" key="3">
    <source>
        <dbReference type="EMBL" id="KAJ7708384.1"/>
    </source>
</evidence>
<reference evidence="3" key="1">
    <citation type="submission" date="2023-03" db="EMBL/GenBank/DDBJ databases">
        <title>Massive genome expansion in bonnet fungi (Mycena s.s.) driven by repeated elements and novel gene families across ecological guilds.</title>
        <authorList>
            <consortium name="Lawrence Berkeley National Laboratory"/>
            <person name="Harder C.B."/>
            <person name="Miyauchi S."/>
            <person name="Viragh M."/>
            <person name="Kuo A."/>
            <person name="Thoen E."/>
            <person name="Andreopoulos B."/>
            <person name="Lu D."/>
            <person name="Skrede I."/>
            <person name="Drula E."/>
            <person name="Henrissat B."/>
            <person name="Morin E."/>
            <person name="Kohler A."/>
            <person name="Barry K."/>
            <person name="LaButti K."/>
            <person name="Morin E."/>
            <person name="Salamov A."/>
            <person name="Lipzen A."/>
            <person name="Mereny Z."/>
            <person name="Hegedus B."/>
            <person name="Baldrian P."/>
            <person name="Stursova M."/>
            <person name="Weitz H."/>
            <person name="Taylor A."/>
            <person name="Grigoriev I.V."/>
            <person name="Nagy L.G."/>
            <person name="Martin F."/>
            <person name="Kauserud H."/>
        </authorList>
    </citation>
    <scope>NUCLEOTIDE SEQUENCE</scope>
    <source>
        <strain evidence="3">CBHHK067</strain>
    </source>
</reference>